<evidence type="ECO:0000256" key="1">
    <source>
        <dbReference type="ARBA" id="ARBA00004635"/>
    </source>
</evidence>
<keyword evidence="6" id="KW-0564">Palmitate</keyword>
<dbReference type="EMBL" id="CP078093">
    <property type="protein sequence ID" value="QXM06784.1"/>
    <property type="molecule type" value="Genomic_DNA"/>
</dbReference>
<organism evidence="10 11">
    <name type="scientific">Crassaminicella indica</name>
    <dbReference type="NCBI Taxonomy" id="2855394"/>
    <lineage>
        <taxon>Bacteria</taxon>
        <taxon>Bacillati</taxon>
        <taxon>Bacillota</taxon>
        <taxon>Clostridia</taxon>
        <taxon>Eubacteriales</taxon>
        <taxon>Clostridiaceae</taxon>
        <taxon>Crassaminicella</taxon>
    </lineage>
</organism>
<feature type="domain" description="Spore germination protein N-terminal" evidence="9">
    <location>
        <begin position="22"/>
        <end position="205"/>
    </location>
</feature>
<keyword evidence="4" id="KW-0732">Signal</keyword>
<keyword evidence="7" id="KW-0449">Lipoprotein</keyword>
<evidence type="ECO:0000256" key="2">
    <source>
        <dbReference type="ARBA" id="ARBA00007886"/>
    </source>
</evidence>
<accession>A0ABX8RCK0</accession>
<comment type="similarity">
    <text evidence="2">Belongs to the GerABKC lipoprotein family.</text>
</comment>
<evidence type="ECO:0000256" key="7">
    <source>
        <dbReference type="ARBA" id="ARBA00023288"/>
    </source>
</evidence>
<dbReference type="RefSeq" id="WP_218283477.1">
    <property type="nucleotide sequence ID" value="NZ_CP078093.1"/>
</dbReference>
<evidence type="ECO:0000256" key="5">
    <source>
        <dbReference type="ARBA" id="ARBA00023136"/>
    </source>
</evidence>
<sequence>MHRLKLICIMLIVILTATGCWDKVEIDKRAFVVVICIDKFQPKEENGKKPIDSSKNRYVVTIEYPNAGVIAGKQDGEPKFTYSSVGKSFYDTLESLSTRLGRKMQFRHIKAIILGEALAKDEKLFREILDAIERSPKIGRKVNLMITPGEAKDLLNTSTKDEPVLGLFIRELMEQNLRTSRMADADLGYILRSLHESRAAITPKIFSSKDEFKIAASAVIKDFKMVGELGETDTRNLMFMFNKVQSSLIDVKIDDILLPIHITALNTKKKVYEKNGIIYTSFSIKGEGDLIQHLFEVRDQPLDDKYIEKIEKEVSKYIKEQIISTYKKIQKDFGADLAQAGEYLRKHEPELWESIRNDWSEIFPKTKVVVNVDLNIRRIGVTQ</sequence>
<keyword evidence="5" id="KW-0472">Membrane</keyword>
<dbReference type="Pfam" id="PF25198">
    <property type="entry name" value="Spore_GerAC_N"/>
    <property type="match status" value="1"/>
</dbReference>
<dbReference type="InterPro" id="IPR057336">
    <property type="entry name" value="GerAC_N"/>
</dbReference>
<dbReference type="PANTHER" id="PTHR35789">
    <property type="entry name" value="SPORE GERMINATION PROTEIN B3"/>
    <property type="match status" value="1"/>
</dbReference>
<feature type="domain" description="Spore germination GerAC-like C-terminal" evidence="8">
    <location>
        <begin position="217"/>
        <end position="380"/>
    </location>
</feature>
<dbReference type="NCBIfam" id="TIGR02887">
    <property type="entry name" value="spore_ger_x_C"/>
    <property type="match status" value="1"/>
</dbReference>
<gene>
    <name evidence="10" type="ORF">KVH43_03415</name>
</gene>
<comment type="subcellular location">
    <subcellularLocation>
        <location evidence="1">Membrane</location>
        <topology evidence="1">Lipid-anchor</topology>
    </subcellularLocation>
</comment>
<evidence type="ECO:0000259" key="8">
    <source>
        <dbReference type="Pfam" id="PF05504"/>
    </source>
</evidence>
<dbReference type="PANTHER" id="PTHR35789:SF1">
    <property type="entry name" value="SPORE GERMINATION PROTEIN B3"/>
    <property type="match status" value="1"/>
</dbReference>
<name>A0ABX8RCK0_9CLOT</name>
<keyword evidence="11" id="KW-1185">Reference proteome</keyword>
<dbReference type="InterPro" id="IPR046953">
    <property type="entry name" value="Spore_GerAC-like_C"/>
</dbReference>
<dbReference type="Pfam" id="PF05504">
    <property type="entry name" value="Spore_GerAC"/>
    <property type="match status" value="1"/>
</dbReference>
<evidence type="ECO:0000256" key="3">
    <source>
        <dbReference type="ARBA" id="ARBA00022544"/>
    </source>
</evidence>
<evidence type="ECO:0000256" key="4">
    <source>
        <dbReference type="ARBA" id="ARBA00022729"/>
    </source>
</evidence>
<dbReference type="Proteomes" id="UP000886818">
    <property type="component" value="Chromosome"/>
</dbReference>
<evidence type="ECO:0000259" key="9">
    <source>
        <dbReference type="Pfam" id="PF25198"/>
    </source>
</evidence>
<keyword evidence="3" id="KW-0309">Germination</keyword>
<reference evidence="10" key="1">
    <citation type="submission" date="2021-07" db="EMBL/GenBank/DDBJ databases">
        <title>Complete genome sequence of Crassaminicella sp. 143-21, isolated from a deep-sea hydrothermal vent.</title>
        <authorList>
            <person name="Li X."/>
        </authorList>
    </citation>
    <scope>NUCLEOTIDE SEQUENCE</scope>
    <source>
        <strain evidence="10">143-21</strain>
    </source>
</reference>
<dbReference type="InterPro" id="IPR008844">
    <property type="entry name" value="Spore_GerAC-like"/>
</dbReference>
<evidence type="ECO:0000256" key="6">
    <source>
        <dbReference type="ARBA" id="ARBA00023139"/>
    </source>
</evidence>
<evidence type="ECO:0000313" key="11">
    <source>
        <dbReference type="Proteomes" id="UP000886818"/>
    </source>
</evidence>
<dbReference type="PROSITE" id="PS51257">
    <property type="entry name" value="PROKAR_LIPOPROTEIN"/>
    <property type="match status" value="1"/>
</dbReference>
<evidence type="ECO:0000313" key="10">
    <source>
        <dbReference type="EMBL" id="QXM06784.1"/>
    </source>
</evidence>
<protein>
    <submittedName>
        <fullName evidence="10">Ger(X)C family spore germination protein</fullName>
    </submittedName>
</protein>
<proteinExistence type="inferred from homology"/>